<accession>A0AAW2ZRU1</accession>
<proteinExistence type="predicted"/>
<dbReference type="AlphaFoldDB" id="A0AAW2ZRU1"/>
<organism evidence="2 3">
    <name type="scientific">Acrasis kona</name>
    <dbReference type="NCBI Taxonomy" id="1008807"/>
    <lineage>
        <taxon>Eukaryota</taxon>
        <taxon>Discoba</taxon>
        <taxon>Heterolobosea</taxon>
        <taxon>Tetramitia</taxon>
        <taxon>Eutetramitia</taxon>
        <taxon>Acrasidae</taxon>
        <taxon>Acrasis</taxon>
    </lineage>
</organism>
<dbReference type="PANTHER" id="PTHR13555:SF68">
    <property type="entry name" value="ZINC FINGER PROTEIN 474"/>
    <property type="match status" value="1"/>
</dbReference>
<dbReference type="PANTHER" id="PTHR13555">
    <property type="entry name" value="C2H2 ZINC FINGER CGI-62-RELATED"/>
    <property type="match status" value="1"/>
</dbReference>
<gene>
    <name evidence="2" type="ORF">AKO1_004024</name>
</gene>
<feature type="region of interest" description="Disordered" evidence="1">
    <location>
        <begin position="37"/>
        <end position="56"/>
    </location>
</feature>
<dbReference type="Proteomes" id="UP001431209">
    <property type="component" value="Unassembled WGS sequence"/>
</dbReference>
<dbReference type="EMBL" id="JAOPGA020001810">
    <property type="protein sequence ID" value="KAL0491520.1"/>
    <property type="molecule type" value="Genomic_DNA"/>
</dbReference>
<keyword evidence="3" id="KW-1185">Reference proteome</keyword>
<evidence type="ECO:0000256" key="1">
    <source>
        <dbReference type="SAM" id="MobiDB-lite"/>
    </source>
</evidence>
<evidence type="ECO:0000313" key="3">
    <source>
        <dbReference type="Proteomes" id="UP001431209"/>
    </source>
</evidence>
<dbReference type="Gene3D" id="3.30.160.60">
    <property type="entry name" value="Classic Zinc Finger"/>
    <property type="match status" value="1"/>
</dbReference>
<dbReference type="Pfam" id="PF13913">
    <property type="entry name" value="zf-C2HC_2"/>
    <property type="match status" value="4"/>
</dbReference>
<sequence length="220" mass="24966">MIICYSCGKKYSTASLPIHQKQCPERRRNNLKEVPKQLRPAAPNPPSLPAPTESASHDHYDAYNKQAAEIFEKSMCRCPHSNCNRHFEPDSLLVHLKSCKDEQGNLWTVDVHQEKPTKRRLLVCYSCGNEYGTASLPIHLKSCPKKREIENAGVPEDCKGETAKAPTLPVPENKSSLEDIEKYNVEARHNYTAGMCTCPKCHRRFEPSPLLIHIRSCRKT</sequence>
<evidence type="ECO:0000313" key="2">
    <source>
        <dbReference type="EMBL" id="KAL0491520.1"/>
    </source>
</evidence>
<dbReference type="InterPro" id="IPR026319">
    <property type="entry name" value="ZC2HC1A/B-like"/>
</dbReference>
<protein>
    <submittedName>
        <fullName evidence="2">Zinc finger protein</fullName>
    </submittedName>
</protein>
<comment type="caution">
    <text evidence="2">The sequence shown here is derived from an EMBL/GenBank/DDBJ whole genome shotgun (WGS) entry which is preliminary data.</text>
</comment>
<reference evidence="2 3" key="1">
    <citation type="submission" date="2024-03" db="EMBL/GenBank/DDBJ databases">
        <title>The Acrasis kona genome and developmental transcriptomes reveal deep origins of eukaryotic multicellular pathways.</title>
        <authorList>
            <person name="Sheikh S."/>
            <person name="Fu C.-J."/>
            <person name="Brown M.W."/>
            <person name="Baldauf S.L."/>
        </authorList>
    </citation>
    <scope>NUCLEOTIDE SEQUENCE [LARGE SCALE GENOMIC DNA]</scope>
    <source>
        <strain evidence="2 3">ATCC MYA-3509</strain>
    </source>
</reference>
<name>A0AAW2ZRU1_9EUKA</name>